<dbReference type="EMBL" id="AWUE01013316">
    <property type="protein sequence ID" value="OMP07289.1"/>
    <property type="molecule type" value="Genomic_DNA"/>
</dbReference>
<dbReference type="AlphaFoldDB" id="A0A1R3KJQ3"/>
<accession>A0A1R3KJQ3</accession>
<evidence type="ECO:0000313" key="1">
    <source>
        <dbReference type="EMBL" id="OMP07289.1"/>
    </source>
</evidence>
<keyword evidence="2" id="KW-1185">Reference proteome</keyword>
<evidence type="ECO:0000313" key="2">
    <source>
        <dbReference type="Proteomes" id="UP000187203"/>
    </source>
</evidence>
<sequence length="150" mass="16940">MDLSRAKFGSGPEPDSGFSIAVVVDGELTLLVGDSTKEAYARTRAHKPVRSQALVLRMVLSREHVFGSKVYNTKARFGGKSREISCFSIDNQRVLQIKRFKWKFRGNERIEFDGVSFKYPGMFIIGYLIKQQEDQKGELGAQISQLVLFS</sequence>
<dbReference type="InterPro" id="IPR008586">
    <property type="entry name" value="DUF868_pln"/>
</dbReference>
<reference evidence="2" key="1">
    <citation type="submission" date="2013-09" db="EMBL/GenBank/DDBJ databases">
        <title>Corchorus olitorius genome sequencing.</title>
        <authorList>
            <person name="Alam M."/>
            <person name="Haque M.S."/>
            <person name="Islam M.S."/>
            <person name="Emdad E.M."/>
            <person name="Islam M.M."/>
            <person name="Ahmed B."/>
            <person name="Halim A."/>
            <person name="Hossen Q.M.M."/>
            <person name="Hossain M.Z."/>
            <person name="Ahmed R."/>
            <person name="Khan M.M."/>
            <person name="Islam R."/>
            <person name="Rashid M.M."/>
            <person name="Khan S.A."/>
            <person name="Rahman M.S."/>
            <person name="Alam M."/>
            <person name="Yahiya A.S."/>
            <person name="Khan M.S."/>
            <person name="Azam M.S."/>
            <person name="Haque T."/>
            <person name="Lashkar M.Z.H."/>
            <person name="Akhand A.I."/>
            <person name="Morshed G."/>
            <person name="Roy S."/>
            <person name="Uddin K.S."/>
            <person name="Rabeya T."/>
            <person name="Hossain A.S."/>
            <person name="Chowdhury A."/>
            <person name="Snigdha A.R."/>
            <person name="Mortoza M.S."/>
            <person name="Matin S.A."/>
            <person name="Hoque S.M.E."/>
            <person name="Islam M.K."/>
            <person name="Roy D.K."/>
            <person name="Haider R."/>
            <person name="Moosa M.M."/>
            <person name="Elias S.M."/>
            <person name="Hasan A.M."/>
            <person name="Jahan S."/>
            <person name="Shafiuddin M."/>
            <person name="Mahmood N."/>
            <person name="Shommy N.S."/>
        </authorList>
    </citation>
    <scope>NUCLEOTIDE SEQUENCE [LARGE SCALE GENOMIC DNA]</scope>
    <source>
        <strain evidence="2">cv. O-4</strain>
    </source>
</reference>
<dbReference type="STRING" id="93759.A0A1R3KJQ3"/>
<protein>
    <submittedName>
        <fullName evidence="1">Uncharacterized protein</fullName>
    </submittedName>
</protein>
<dbReference type="Proteomes" id="UP000187203">
    <property type="component" value="Unassembled WGS sequence"/>
</dbReference>
<proteinExistence type="predicted"/>
<organism evidence="1 2">
    <name type="scientific">Corchorus olitorius</name>
    <dbReference type="NCBI Taxonomy" id="93759"/>
    <lineage>
        <taxon>Eukaryota</taxon>
        <taxon>Viridiplantae</taxon>
        <taxon>Streptophyta</taxon>
        <taxon>Embryophyta</taxon>
        <taxon>Tracheophyta</taxon>
        <taxon>Spermatophyta</taxon>
        <taxon>Magnoliopsida</taxon>
        <taxon>eudicotyledons</taxon>
        <taxon>Gunneridae</taxon>
        <taxon>Pentapetalae</taxon>
        <taxon>rosids</taxon>
        <taxon>malvids</taxon>
        <taxon>Malvales</taxon>
        <taxon>Malvaceae</taxon>
        <taxon>Grewioideae</taxon>
        <taxon>Apeibeae</taxon>
        <taxon>Corchorus</taxon>
    </lineage>
</organism>
<gene>
    <name evidence="1" type="ORF">COLO4_07472</name>
</gene>
<dbReference type="PANTHER" id="PTHR31972">
    <property type="entry name" value="EXPRESSED PROTEIN"/>
    <property type="match status" value="1"/>
</dbReference>
<dbReference type="Pfam" id="PF05910">
    <property type="entry name" value="DUF868"/>
    <property type="match status" value="1"/>
</dbReference>
<name>A0A1R3KJQ3_9ROSI</name>
<dbReference type="OrthoDB" id="1894291at2759"/>
<comment type="caution">
    <text evidence="1">The sequence shown here is derived from an EMBL/GenBank/DDBJ whole genome shotgun (WGS) entry which is preliminary data.</text>
</comment>
<dbReference type="PANTHER" id="PTHR31972:SF3">
    <property type="entry name" value="OS09G0416600 PROTEIN"/>
    <property type="match status" value="1"/>
</dbReference>